<organism evidence="1">
    <name type="scientific">marine sediment metagenome</name>
    <dbReference type="NCBI Taxonomy" id="412755"/>
    <lineage>
        <taxon>unclassified sequences</taxon>
        <taxon>metagenomes</taxon>
        <taxon>ecological metagenomes</taxon>
    </lineage>
</organism>
<dbReference type="AlphaFoldDB" id="X1L055"/>
<comment type="caution">
    <text evidence="1">The sequence shown here is derived from an EMBL/GenBank/DDBJ whole genome shotgun (WGS) entry which is preliminary data.</text>
</comment>
<protein>
    <submittedName>
        <fullName evidence="1">Uncharacterized protein</fullName>
    </submittedName>
</protein>
<reference evidence="1" key="1">
    <citation type="journal article" date="2014" name="Front. Microbiol.">
        <title>High frequency of phylogenetically diverse reductive dehalogenase-homologous genes in deep subseafloor sedimentary metagenomes.</title>
        <authorList>
            <person name="Kawai M."/>
            <person name="Futagami T."/>
            <person name="Toyoda A."/>
            <person name="Takaki Y."/>
            <person name="Nishi S."/>
            <person name="Hori S."/>
            <person name="Arai W."/>
            <person name="Tsubouchi T."/>
            <person name="Morono Y."/>
            <person name="Uchiyama I."/>
            <person name="Ito T."/>
            <person name="Fujiyama A."/>
            <person name="Inagaki F."/>
            <person name="Takami H."/>
        </authorList>
    </citation>
    <scope>NUCLEOTIDE SEQUENCE</scope>
    <source>
        <strain evidence="1">Expedition CK06-06</strain>
    </source>
</reference>
<gene>
    <name evidence="1" type="ORF">S06H3_22230</name>
</gene>
<evidence type="ECO:0000313" key="1">
    <source>
        <dbReference type="EMBL" id="GAI12707.1"/>
    </source>
</evidence>
<name>X1L055_9ZZZZ</name>
<sequence>MAEKRIKPKCIEWNAEGSCVKWRFSEEEGMVADLKACSLKEKEKTIKEIKRGFKVEE</sequence>
<accession>X1L055</accession>
<dbReference type="EMBL" id="BARV01011833">
    <property type="protein sequence ID" value="GAI12707.1"/>
    <property type="molecule type" value="Genomic_DNA"/>
</dbReference>
<proteinExistence type="predicted"/>